<dbReference type="AlphaFoldDB" id="A0A8S1RMZ1"/>
<sequence length="87" mass="10723">MQSFDQIKIEMKLLLIKKEQKLVLMQNLQVIFKMNSDRLFMIIMLKQMMFHLEKLINQSSFSGHQIPINQQNKRWYMLQEKKHQRRS</sequence>
<dbReference type="Proteomes" id="UP000692954">
    <property type="component" value="Unassembled WGS sequence"/>
</dbReference>
<organism evidence="1 2">
    <name type="scientific">Paramecium sonneborni</name>
    <dbReference type="NCBI Taxonomy" id="65129"/>
    <lineage>
        <taxon>Eukaryota</taxon>
        <taxon>Sar</taxon>
        <taxon>Alveolata</taxon>
        <taxon>Ciliophora</taxon>
        <taxon>Intramacronucleata</taxon>
        <taxon>Oligohymenophorea</taxon>
        <taxon>Peniculida</taxon>
        <taxon>Parameciidae</taxon>
        <taxon>Paramecium</taxon>
    </lineage>
</organism>
<evidence type="ECO:0000313" key="2">
    <source>
        <dbReference type="Proteomes" id="UP000692954"/>
    </source>
</evidence>
<accession>A0A8S1RMZ1</accession>
<comment type="caution">
    <text evidence="1">The sequence shown here is derived from an EMBL/GenBank/DDBJ whole genome shotgun (WGS) entry which is preliminary data.</text>
</comment>
<reference evidence="1" key="1">
    <citation type="submission" date="2021-01" db="EMBL/GenBank/DDBJ databases">
        <authorList>
            <consortium name="Genoscope - CEA"/>
            <person name="William W."/>
        </authorList>
    </citation>
    <scope>NUCLEOTIDE SEQUENCE</scope>
</reference>
<gene>
    <name evidence="1" type="ORF">PSON_ATCC_30995.1.T1890037</name>
</gene>
<evidence type="ECO:0000313" key="1">
    <source>
        <dbReference type="EMBL" id="CAD8128460.1"/>
    </source>
</evidence>
<protein>
    <submittedName>
        <fullName evidence="1">Uncharacterized protein</fullName>
    </submittedName>
</protein>
<dbReference type="EMBL" id="CAJJDN010000189">
    <property type="protein sequence ID" value="CAD8128460.1"/>
    <property type="molecule type" value="Genomic_DNA"/>
</dbReference>
<name>A0A8S1RMZ1_9CILI</name>
<proteinExistence type="predicted"/>
<keyword evidence="2" id="KW-1185">Reference proteome</keyword>